<evidence type="ECO:0000256" key="1">
    <source>
        <dbReference type="ARBA" id="ARBA00004236"/>
    </source>
</evidence>
<evidence type="ECO:0000256" key="4">
    <source>
        <dbReference type="ARBA" id="ARBA00022801"/>
    </source>
</evidence>
<dbReference type="Pfam" id="PF24606">
    <property type="entry name" value="CEMIP_beta-hel"/>
    <property type="match status" value="1"/>
</dbReference>
<dbReference type="InterPro" id="IPR012334">
    <property type="entry name" value="Pectin_lyas_fold"/>
</dbReference>
<dbReference type="Gene3D" id="2.160.20.10">
    <property type="entry name" value="Single-stranded right-handed beta-helix, Pectin lyase-like"/>
    <property type="match status" value="1"/>
</dbReference>
<comment type="similarity">
    <text evidence="2">Belongs to the CEMIP family.</text>
</comment>
<dbReference type="GO" id="GO:0005886">
    <property type="term" value="C:plasma membrane"/>
    <property type="evidence" value="ECO:0007669"/>
    <property type="project" value="UniProtKB-SubCell"/>
</dbReference>
<feature type="domain" description="G8" evidence="9">
    <location>
        <begin position="43"/>
        <end position="162"/>
    </location>
</feature>
<keyword evidence="10" id="KW-0812">Transmembrane</keyword>
<keyword evidence="5" id="KW-0325">Glycoprotein</keyword>
<reference evidence="10 11" key="1">
    <citation type="journal article" date="2021" name="Elife">
        <title>Chloroplast acquisition without the gene transfer in kleptoplastic sea slugs, Plakobranchus ocellatus.</title>
        <authorList>
            <person name="Maeda T."/>
            <person name="Takahashi S."/>
            <person name="Yoshida T."/>
            <person name="Shimamura S."/>
            <person name="Takaki Y."/>
            <person name="Nagai Y."/>
            <person name="Toyoda A."/>
            <person name="Suzuki Y."/>
            <person name="Arimoto A."/>
            <person name="Ishii H."/>
            <person name="Satoh N."/>
            <person name="Nishiyama T."/>
            <person name="Hasebe M."/>
            <person name="Maruyama T."/>
            <person name="Minagawa J."/>
            <person name="Obokata J."/>
            <person name="Shigenobu S."/>
        </authorList>
    </citation>
    <scope>NUCLEOTIDE SEQUENCE [LARGE SCALE GENOMIC DNA]</scope>
</reference>
<keyword evidence="11" id="KW-1185">Reference proteome</keyword>
<keyword evidence="8" id="KW-0732">Signal</keyword>
<feature type="region of interest" description="Disordered" evidence="7">
    <location>
        <begin position="1291"/>
        <end position="1342"/>
    </location>
</feature>
<dbReference type="InterPro" id="IPR052252">
    <property type="entry name" value="CEMIP/CEMIP2"/>
</dbReference>
<feature type="signal peptide" evidence="8">
    <location>
        <begin position="1"/>
        <end position="25"/>
    </location>
</feature>
<comment type="caution">
    <text evidence="10">The sequence shown here is derived from an EMBL/GenBank/DDBJ whole genome shotgun (WGS) entry which is preliminary data.</text>
</comment>
<protein>
    <submittedName>
        <fullName evidence="10">Transmembrane protein 2-like</fullName>
    </submittedName>
</protein>
<dbReference type="InterPro" id="IPR011050">
    <property type="entry name" value="Pectin_lyase_fold/virulence"/>
</dbReference>
<keyword evidence="3" id="KW-0472">Membrane</keyword>
<evidence type="ECO:0000256" key="6">
    <source>
        <dbReference type="ARBA" id="ARBA00023295"/>
    </source>
</evidence>
<keyword evidence="3" id="KW-1003">Cell membrane</keyword>
<evidence type="ECO:0000256" key="5">
    <source>
        <dbReference type="ARBA" id="ARBA00023180"/>
    </source>
</evidence>
<dbReference type="PANTHER" id="PTHR15535:SF17">
    <property type="entry name" value="TRANSMEMBRANE PROTEIN"/>
    <property type="match status" value="1"/>
</dbReference>
<dbReference type="EMBL" id="BLXT01008026">
    <property type="protein sequence ID" value="GFO45238.1"/>
    <property type="molecule type" value="Genomic_DNA"/>
</dbReference>
<dbReference type="Pfam" id="PF24605">
    <property type="entry name" value="CEMIP_X"/>
    <property type="match status" value="1"/>
</dbReference>
<comment type="subcellular location">
    <subcellularLocation>
        <location evidence="1">Cell membrane</location>
    </subcellularLocation>
</comment>
<evidence type="ECO:0000259" key="9">
    <source>
        <dbReference type="PROSITE" id="PS51484"/>
    </source>
</evidence>
<proteinExistence type="inferred from homology"/>
<evidence type="ECO:0000256" key="7">
    <source>
        <dbReference type="SAM" id="MobiDB-lite"/>
    </source>
</evidence>
<name>A0AAV4DLS0_9GAST</name>
<sequence>MLKSLALSCLWATLALTYYADITAAQQNCPWDNPDLERWSEVTTWPYGRLPEENDTVIIPTNKQILLDTPIPRLLSLTIDGTLVWDHVDGIRMEANYILINGEFHIGSEECNFEKEADFFLHGQSNTSELVPHFGRKFIGVANNGTLEIHGKQKKSWTKLVATVSPACPPLYDSWDTYQRKITGIWINVWNANGTLVSADAYETEGRNAERSISNLVGAIQTIPEGKIVALAVYKTIGSSSAMYNELFSAIEALGGTQIRHVGEFEPYVLIAAIGNPECGVQKLTKRQVGFDGAIEAEAKFTDGDVAFIAKSYSDIAKNKGKVRFQVTTREAAYPKLSLLHDVTSWQLGDEVVVASTDFDWRQAEVKTIVSCRECEPNQIRVDGAFKYTHFGEVTYGVDERAEVGLLSRNIRVEGELQERCYSNTEHEEYLCGLFGRDTFGGQIIIRDRSYARIEGMQLTHMGQQAVLASYPLHFHLCDEVHGQYLRNNVIRDSNSRCITIHGTDYLDVSGNVCLNHLGHGIFLEDSVEQFNTIRGNLVIGTTYGTLLFSDMNPSWCENRKICGGLSSYWITHPNNYFTDNVAAGCDVSGMVLSFADRPLGPSLQRSKDQGKFYEKRTRYMKVPEFARNVMHSNKNHGLWFDTRISSGEMDGKTFIPENGMMGMAMYSPRDPPIPTGEMVESVLSELTMYKNEERNAWVRCGNIVITNSSFADSPVSYVAAHTMDKTYCEVRDSIFIGETDNKGQPFTYVCNDKKFRDVPRSERPHHHFDRSIAHGMADYMISGIQFYQGPLFVDNCYFDRFKNWYYNDSFIDTWGYRPLRPAAAITFHPNNHYPMIPRNGVKNLKFGYCDGRHNSFRISDGNASIPHWNEFDGTGNTMIRDYDGSLTGTKNTQIVQDRPFFTGRNCLKQPDWGLSVCPYKYVMMVIRGKSGVLQKRYKGKTPILIRRDDFPNDMVIRGKSGVLQKRYKGKTPILIRRDDFPNDVYSQTGHTSHKFNLRVFKSYTVFFNATVGPTPRDIQFRPRYGLEKNEMIRIAVCLPKSTNNFTIYSTYPELNPKKKLFPRMVNSLRLLNRDRSMKAFFWDKANGYLYFKMKSPHSLTRHGQVCPGDVCLDVNINRNDGGNEPAVCDTPVKPYYYRDRYRRVRRKKCKSPESPEVGMRVSDLVWAYANSNDQQQRSAQSDRTSENQGQIQNHSAEESYASDPDNEFRQLLNAKSPKTQFLPASAVKQWEVLDSKIVLKLGELLRESTLEQTFGDIVYQTCLTSLEAKQQYTRAHPTKSRKQRELYMLRKQKKRPEGEDESSTCRRIDRSTSTVARFEDEALGPKQSRIARNKRNQKKKT</sequence>
<accession>A0AAV4DLS0</accession>
<evidence type="ECO:0000256" key="3">
    <source>
        <dbReference type="ARBA" id="ARBA00022475"/>
    </source>
</evidence>
<dbReference type="Pfam" id="PF10162">
    <property type="entry name" value="G8"/>
    <property type="match status" value="1"/>
</dbReference>
<feature type="compositionally biased region" description="Polar residues" evidence="7">
    <location>
        <begin position="1173"/>
        <end position="1195"/>
    </location>
</feature>
<keyword evidence="4" id="KW-0378">Hydrolase</keyword>
<evidence type="ECO:0000313" key="10">
    <source>
        <dbReference type="EMBL" id="GFO45238.1"/>
    </source>
</evidence>
<gene>
    <name evidence="10" type="ORF">PoB_007174300</name>
</gene>
<keyword evidence="6" id="KW-0326">Glycosidase</keyword>
<evidence type="ECO:0000256" key="8">
    <source>
        <dbReference type="SAM" id="SignalP"/>
    </source>
</evidence>
<dbReference type="PANTHER" id="PTHR15535">
    <property type="entry name" value="TRANSMEMBRANE PROTEIN 2-RELATED"/>
    <property type="match status" value="1"/>
</dbReference>
<dbReference type="InterPro" id="IPR039477">
    <property type="entry name" value="ILEI/PANDER_dom"/>
</dbReference>
<organism evidence="10 11">
    <name type="scientific">Plakobranchus ocellatus</name>
    <dbReference type="NCBI Taxonomy" id="259542"/>
    <lineage>
        <taxon>Eukaryota</taxon>
        <taxon>Metazoa</taxon>
        <taxon>Spiralia</taxon>
        <taxon>Lophotrochozoa</taxon>
        <taxon>Mollusca</taxon>
        <taxon>Gastropoda</taxon>
        <taxon>Heterobranchia</taxon>
        <taxon>Euthyneura</taxon>
        <taxon>Panpulmonata</taxon>
        <taxon>Sacoglossa</taxon>
        <taxon>Placobranchoidea</taxon>
        <taxon>Plakobranchidae</taxon>
        <taxon>Plakobranchus</taxon>
    </lineage>
</organism>
<dbReference type="PROSITE" id="PS51484">
    <property type="entry name" value="G8"/>
    <property type="match status" value="1"/>
</dbReference>
<dbReference type="Proteomes" id="UP000735302">
    <property type="component" value="Unassembled WGS sequence"/>
</dbReference>
<feature type="compositionally biased region" description="Basic residues" evidence="7">
    <location>
        <begin position="1330"/>
        <end position="1342"/>
    </location>
</feature>
<dbReference type="InterPro" id="IPR055400">
    <property type="entry name" value="CEMIP_X"/>
</dbReference>
<feature type="region of interest" description="Disordered" evidence="7">
    <location>
        <begin position="1173"/>
        <end position="1206"/>
    </location>
</feature>
<dbReference type="SMART" id="SM01225">
    <property type="entry name" value="G8"/>
    <property type="match status" value="1"/>
</dbReference>
<dbReference type="InterPro" id="IPR019316">
    <property type="entry name" value="G8_domain"/>
</dbReference>
<dbReference type="Pfam" id="PF15711">
    <property type="entry name" value="ILEI"/>
    <property type="match status" value="1"/>
</dbReference>
<dbReference type="SUPFAM" id="SSF51126">
    <property type="entry name" value="Pectin lyase-like"/>
    <property type="match status" value="1"/>
</dbReference>
<evidence type="ECO:0000313" key="11">
    <source>
        <dbReference type="Proteomes" id="UP000735302"/>
    </source>
</evidence>
<dbReference type="GO" id="GO:0016798">
    <property type="term" value="F:hydrolase activity, acting on glycosyl bonds"/>
    <property type="evidence" value="ECO:0007669"/>
    <property type="project" value="UniProtKB-KW"/>
</dbReference>
<feature type="chain" id="PRO_5043539809" evidence="8">
    <location>
        <begin position="26"/>
        <end position="1342"/>
    </location>
</feature>
<dbReference type="InterPro" id="IPR055401">
    <property type="entry name" value="CEMIP_beta-hel_dom"/>
</dbReference>
<evidence type="ECO:0000256" key="2">
    <source>
        <dbReference type="ARBA" id="ARBA00007586"/>
    </source>
</evidence>